<dbReference type="Proteomes" id="UP001234585">
    <property type="component" value="Chromosome"/>
</dbReference>
<dbReference type="RefSeq" id="WP_134649000.1">
    <property type="nucleotide sequence ID" value="NZ_CP132302.1"/>
</dbReference>
<gene>
    <name evidence="1" type="ORF">Q9313_11680</name>
</gene>
<evidence type="ECO:0000313" key="2">
    <source>
        <dbReference type="Proteomes" id="UP001234585"/>
    </source>
</evidence>
<protein>
    <submittedName>
        <fullName evidence="1">Uncharacterized protein</fullName>
    </submittedName>
</protein>
<dbReference type="AlphaFoldDB" id="A0AA50CJJ1"/>
<organism evidence="1 2">
    <name type="scientific">Shinella sumterensis</name>
    <dbReference type="NCBI Taxonomy" id="1967501"/>
    <lineage>
        <taxon>Bacteria</taxon>
        <taxon>Pseudomonadati</taxon>
        <taxon>Pseudomonadota</taxon>
        <taxon>Alphaproteobacteria</taxon>
        <taxon>Hyphomicrobiales</taxon>
        <taxon>Rhizobiaceae</taxon>
        <taxon>Shinella</taxon>
    </lineage>
</organism>
<sequence length="95" mass="10102">MSTVRNLVIAAVVGVAVGAGKMAYDTWRGAEWEVSPQQIAQAQAEGKTGLETRPGTVAYRPIRSETADLLPVEWALYGLGAAALTLFSLRKKKAA</sequence>
<keyword evidence="2" id="KW-1185">Reference proteome</keyword>
<reference evidence="1 2" key="1">
    <citation type="submission" date="2023-08" db="EMBL/GenBank/DDBJ databases">
        <title>Pathogen: clinical or host-associated sample.</title>
        <authorList>
            <person name="Hergert J."/>
            <person name="Casey R."/>
            <person name="Wagner J."/>
            <person name="Young E.L."/>
            <person name="Oakeson K.F."/>
        </authorList>
    </citation>
    <scope>NUCLEOTIDE SEQUENCE [LARGE SCALE GENOMIC DNA]</scope>
    <source>
        <strain evidence="1 2">1760953</strain>
    </source>
</reference>
<proteinExistence type="predicted"/>
<name>A0AA50CJJ1_9HYPH</name>
<evidence type="ECO:0000313" key="1">
    <source>
        <dbReference type="EMBL" id="WLR96381.1"/>
    </source>
</evidence>
<accession>A0AA50CJJ1</accession>
<dbReference type="EMBL" id="CP132302">
    <property type="protein sequence ID" value="WLR96381.1"/>
    <property type="molecule type" value="Genomic_DNA"/>
</dbReference>